<evidence type="ECO:0000313" key="3">
    <source>
        <dbReference type="Proteomes" id="UP000188726"/>
    </source>
</evidence>
<accession>A0AB36K5F6</accession>
<evidence type="ECO:0000256" key="1">
    <source>
        <dbReference type="SAM" id="SignalP"/>
    </source>
</evidence>
<dbReference type="InterPro" id="IPR032811">
    <property type="entry name" value="Put_conjugal_transfer"/>
</dbReference>
<proteinExistence type="predicted"/>
<dbReference type="RefSeq" id="WP_077458890.1">
    <property type="nucleotide sequence ID" value="NZ_MUEM01000007.1"/>
</dbReference>
<dbReference type="Pfam" id="PF13729">
    <property type="entry name" value="TraF_2"/>
    <property type="match status" value="1"/>
</dbReference>
<sequence>MTFKTKALVLALATCSASVMAATNPTDARGNAMGGVGVASGDYLSAGFHNPALAALDPESAFGVLVPYLGAEVRDPDELVDGLDDVADAFDTNDANQIEQSLRAVQGDKAYLDAGLGAAVGIPTGSVSATLYTSGLIEGAVLPDVRDSDISDAQGGNDNFTPESSATILAAGIGELGVALATNLDIAGQRVAVGVTPKLQRITTYNYGVAVDDYDTDDWDDSRYREEDNTFNLDLGAVWQSGPYRVGLAGKNLVSQDVDTVTSARTGHRFTYELEPQLTLGSAFVSDFVTLAADLDLNKKKGFKGSLDVDDDTQFFRVGAEFDAFGHAQLRTGYRADLEDNVDNAFTLGLGLSPFGVANFDIAASIIDSNSYGGSAQLAFTF</sequence>
<gene>
    <name evidence="2" type="ORF">BZG09_11545</name>
</gene>
<keyword evidence="1" id="KW-0732">Signal</keyword>
<dbReference type="Proteomes" id="UP000188726">
    <property type="component" value="Unassembled WGS sequence"/>
</dbReference>
<reference evidence="2 3" key="1">
    <citation type="journal article" date="2017" name="Genome Announc.">
        <title>Draft Genome Sequences of Salinivibrio proteolyticus, Salinivibrio sharmensis, Salinivibrio siamensis, Salinivibrio costicola subsp. alcaliphilus, Salinivibrio costicola subsp. vallismortis, and 29 New Isolates Belonging to the Genus Salinivibrio.</title>
        <authorList>
            <person name="Lopez-Hermoso C."/>
            <person name="de la Haba R.R."/>
            <person name="Sanchez-Porro C."/>
            <person name="Bayliss S.C."/>
            <person name="Feil E.J."/>
            <person name="Ventosa A."/>
        </authorList>
    </citation>
    <scope>NUCLEOTIDE SEQUENCE [LARGE SCALE GENOMIC DNA]</scope>
    <source>
        <strain evidence="2 3">IC202</strain>
    </source>
</reference>
<organism evidence="2 3">
    <name type="scientific">Salinivibrio kushneri</name>
    <dbReference type="NCBI Taxonomy" id="1908198"/>
    <lineage>
        <taxon>Bacteria</taxon>
        <taxon>Pseudomonadati</taxon>
        <taxon>Pseudomonadota</taxon>
        <taxon>Gammaproteobacteria</taxon>
        <taxon>Vibrionales</taxon>
        <taxon>Vibrionaceae</taxon>
        <taxon>Salinivibrio</taxon>
    </lineage>
</organism>
<comment type="caution">
    <text evidence="2">The sequence shown here is derived from an EMBL/GenBank/DDBJ whole genome shotgun (WGS) entry which is preliminary data.</text>
</comment>
<feature type="chain" id="PRO_5044223172" description="Conjugal transfer protein TraF" evidence="1">
    <location>
        <begin position="22"/>
        <end position="382"/>
    </location>
</feature>
<evidence type="ECO:0008006" key="4">
    <source>
        <dbReference type="Google" id="ProtNLM"/>
    </source>
</evidence>
<feature type="signal peptide" evidence="1">
    <location>
        <begin position="1"/>
        <end position="21"/>
    </location>
</feature>
<dbReference type="EMBL" id="MUEO01000029">
    <property type="protein sequence ID" value="OOE43154.1"/>
    <property type="molecule type" value="Genomic_DNA"/>
</dbReference>
<dbReference type="AlphaFoldDB" id="A0AB36K5F6"/>
<dbReference type="Gene3D" id="2.40.160.60">
    <property type="entry name" value="Outer membrane protein transport protein (OMPP1/FadL/TodX)"/>
    <property type="match status" value="1"/>
</dbReference>
<protein>
    <recommendedName>
        <fullName evidence="4">Conjugal transfer protein TraF</fullName>
    </recommendedName>
</protein>
<name>A0AB36K5F6_9GAMM</name>
<evidence type="ECO:0000313" key="2">
    <source>
        <dbReference type="EMBL" id="OOE43154.1"/>
    </source>
</evidence>